<dbReference type="PANTHER" id="PTHR18964">
    <property type="entry name" value="ROK (REPRESSOR, ORF, KINASE) FAMILY"/>
    <property type="match status" value="1"/>
</dbReference>
<reference evidence="4 5" key="1">
    <citation type="submission" date="2017-07" db="EMBL/GenBank/DDBJ databases">
        <title>Isolation and whole genome analysis of endospore-forming bacteria from heroin.</title>
        <authorList>
            <person name="Kalinowski J."/>
            <person name="Ahrens B."/>
            <person name="Al-Dilaimi A."/>
            <person name="Winkler A."/>
            <person name="Wibberg D."/>
            <person name="Schleenbecker U."/>
            <person name="Ruckert C."/>
            <person name="Wolfel R."/>
            <person name="Grass G."/>
        </authorList>
    </citation>
    <scope>NUCLEOTIDE SEQUENCE [LARGE SCALE GENOMIC DNA]</scope>
    <source>
        <strain evidence="4 5">7521-2</strain>
    </source>
</reference>
<evidence type="ECO:0008006" key="6">
    <source>
        <dbReference type="Google" id="ProtNLM"/>
    </source>
</evidence>
<comment type="similarity">
    <text evidence="2">Belongs to the ROK (NagC/XylR) family.</text>
</comment>
<dbReference type="Gene3D" id="3.30.420.40">
    <property type="match status" value="2"/>
</dbReference>
<dbReference type="InterPro" id="IPR043129">
    <property type="entry name" value="ATPase_NBD"/>
</dbReference>
<organism evidence="4 5">
    <name type="scientific">Niallia circulans</name>
    <name type="common">Bacillus circulans</name>
    <dbReference type="NCBI Taxonomy" id="1397"/>
    <lineage>
        <taxon>Bacteria</taxon>
        <taxon>Bacillati</taxon>
        <taxon>Bacillota</taxon>
        <taxon>Bacilli</taxon>
        <taxon>Bacillales</taxon>
        <taxon>Bacillaceae</taxon>
        <taxon>Niallia</taxon>
    </lineage>
</organism>
<evidence type="ECO:0000256" key="1">
    <source>
        <dbReference type="ARBA" id="ARBA00002486"/>
    </source>
</evidence>
<dbReference type="SUPFAM" id="SSF46785">
    <property type="entry name" value="Winged helix' DNA-binding domain"/>
    <property type="match status" value="1"/>
</dbReference>
<dbReference type="InterPro" id="IPR036390">
    <property type="entry name" value="WH_DNA-bd_sf"/>
</dbReference>
<evidence type="ECO:0000256" key="3">
    <source>
        <dbReference type="ARBA" id="ARBA00022629"/>
    </source>
</evidence>
<dbReference type="Gene3D" id="1.10.10.10">
    <property type="entry name" value="Winged helix-like DNA-binding domain superfamily/Winged helix DNA-binding domain"/>
    <property type="match status" value="1"/>
</dbReference>
<dbReference type="EMBL" id="NPBQ01000064">
    <property type="protein sequence ID" value="PAD83285.1"/>
    <property type="molecule type" value="Genomic_DNA"/>
</dbReference>
<evidence type="ECO:0000256" key="2">
    <source>
        <dbReference type="ARBA" id="ARBA00006479"/>
    </source>
</evidence>
<keyword evidence="3" id="KW-0119">Carbohydrate metabolism</keyword>
<dbReference type="Pfam" id="PF00480">
    <property type="entry name" value="ROK"/>
    <property type="match status" value="1"/>
</dbReference>
<dbReference type="InterPro" id="IPR036388">
    <property type="entry name" value="WH-like_DNA-bd_sf"/>
</dbReference>
<evidence type="ECO:0000313" key="4">
    <source>
        <dbReference type="EMBL" id="PAD83285.1"/>
    </source>
</evidence>
<comment type="caution">
    <text evidence="4">The sequence shown here is derived from an EMBL/GenBank/DDBJ whole genome shotgun (WGS) entry which is preliminary data.</text>
</comment>
<sequence length="400" mass="45229">MEQSDDMLKEFLLDTSEKNNIKKQIYKYIHLHKRASKNEMLQVFHLPQTTLTRIIYELHDKGYIYNDGKGEPTGGRPPTYYAVLPDAAYVIGIDISRTHVTCILTNIAFEELGKIQTKLETTDTPDRLVPKLISDLRKLLEMHKIEEEYLLGIGIGSVGPLDREKGIILNPDSFAASAWNNVRIVDILKQEFPVPITLNNGANTAAYAEYYLNSLLDDSILYCINGYGVRTGFLERGIIGNNHEGDSSAAGHIVIDINGRQCICGKKGCLATYTTYEALLEKIMEKKVVSFPKKEINAFEYIIEAIEKNDPLVKELVLESAYYYGIGISNMVNILHPTKVFLHGKLIYQYPSYYQEVVKTIKNNVYQKDTIIIQKSTIGEKSVALGGAIELYNTYFNMQN</sequence>
<dbReference type="Proteomes" id="UP000216961">
    <property type="component" value="Unassembled WGS sequence"/>
</dbReference>
<dbReference type="PANTHER" id="PTHR18964:SF149">
    <property type="entry name" value="BIFUNCTIONAL UDP-N-ACETYLGLUCOSAMINE 2-EPIMERASE_N-ACETYLMANNOSAMINE KINASE"/>
    <property type="match status" value="1"/>
</dbReference>
<dbReference type="InterPro" id="IPR000600">
    <property type="entry name" value="ROK"/>
</dbReference>
<keyword evidence="3" id="KW-0859">Xylose metabolism</keyword>
<comment type="function">
    <text evidence="1">Transcriptional repressor of xylose-utilizing enzymes.</text>
</comment>
<gene>
    <name evidence="4" type="ORF">CHH57_10720</name>
</gene>
<dbReference type="GO" id="GO:0042732">
    <property type="term" value="P:D-xylose metabolic process"/>
    <property type="evidence" value="ECO:0007669"/>
    <property type="project" value="UniProtKB-KW"/>
</dbReference>
<dbReference type="AlphaFoldDB" id="A0AA91Z1B5"/>
<name>A0AA91Z1B5_NIACI</name>
<evidence type="ECO:0000313" key="5">
    <source>
        <dbReference type="Proteomes" id="UP000216961"/>
    </source>
</evidence>
<accession>A0AA91Z1B5</accession>
<protein>
    <recommendedName>
        <fullName evidence="6">ROK family protein</fullName>
    </recommendedName>
</protein>
<proteinExistence type="inferred from homology"/>
<dbReference type="SUPFAM" id="SSF53067">
    <property type="entry name" value="Actin-like ATPase domain"/>
    <property type="match status" value="1"/>
</dbReference>